<dbReference type="GO" id="GO:0016162">
    <property type="term" value="F:cellulose 1,4-beta-cellobiosidase activity"/>
    <property type="evidence" value="ECO:0007669"/>
    <property type="project" value="UniProtKB-EC"/>
</dbReference>
<evidence type="ECO:0000256" key="5">
    <source>
        <dbReference type="ARBA" id="ARBA00023001"/>
    </source>
</evidence>
<protein>
    <recommendedName>
        <fullName evidence="9">Glucanase</fullName>
        <ecNumber evidence="9">3.2.1.-</ecNumber>
    </recommendedName>
</protein>
<keyword evidence="4 9" id="KW-0378">Hydrolase</keyword>
<keyword evidence="5 9" id="KW-0136">Cellulose degradation</keyword>
<evidence type="ECO:0000256" key="7">
    <source>
        <dbReference type="ARBA" id="ARBA00023295"/>
    </source>
</evidence>
<feature type="chain" id="PRO_5041361880" description="Glucanase" evidence="10">
    <location>
        <begin position="18"/>
        <end position="453"/>
    </location>
</feature>
<dbReference type="Proteomes" id="UP001172101">
    <property type="component" value="Unassembled WGS sequence"/>
</dbReference>
<dbReference type="SUPFAM" id="SSF49899">
    <property type="entry name" value="Concanavalin A-like lectins/glucanases"/>
    <property type="match status" value="1"/>
</dbReference>
<evidence type="ECO:0000256" key="3">
    <source>
        <dbReference type="ARBA" id="ARBA00022729"/>
    </source>
</evidence>
<dbReference type="InterPro" id="IPR037019">
    <property type="entry name" value="Glyco_hydro_7_sf"/>
</dbReference>
<dbReference type="AlphaFoldDB" id="A0AA40BH71"/>
<keyword evidence="6" id="KW-0119">Carbohydrate metabolism</keyword>
<dbReference type="Pfam" id="PF00840">
    <property type="entry name" value="Glyco_hydro_7"/>
    <property type="match status" value="1"/>
</dbReference>
<dbReference type="InterPro" id="IPR001722">
    <property type="entry name" value="Glyco_hydro_7"/>
</dbReference>
<comment type="catalytic activity">
    <reaction evidence="1">
        <text>Hydrolysis of (1-&gt;4)-beta-D-glucosidic linkages in cellulose and cellotetraose, releasing cellobiose from the non-reducing ends of the chains.</text>
        <dbReference type="EC" id="3.2.1.91"/>
    </reaction>
</comment>
<dbReference type="Gene3D" id="2.70.100.10">
    <property type="entry name" value="Glycoside hydrolase, family 7, domain"/>
    <property type="match status" value="1"/>
</dbReference>
<proteinExistence type="inferred from homology"/>
<keyword evidence="7 9" id="KW-0326">Glycosidase</keyword>
<dbReference type="PANTHER" id="PTHR33753:SF2">
    <property type="entry name" value="GLYCOSIDE HYDROLASE FAMILY 7 PROTEIN"/>
    <property type="match status" value="1"/>
</dbReference>
<dbReference type="FunFam" id="2.70.100.10:FF:000001">
    <property type="entry name" value="Glucanase"/>
    <property type="match status" value="1"/>
</dbReference>
<sequence>MYTRVFAALSLASAVLGQQVGTNTAEKHPSLPIQVCTATGSCTKENTAVVLDANWRWTHVTTGYTNCYSGSDWNTTACPDGKTCAANCAIDGADYAKTYGVTTPSDGALKLQFVTKNDNGANVGSRLYLMASDTKYRLFNLLNKEFTFDVDVSKLPCGLNGAVYFSEMDEDGGLARFSGNKAGAKYGTGYCDSQCPSDIKFIDGEANSEGWKSGTGKYGACCAEMDIWEANLDSTAYTPHPCKVNTQTRCEGTDCGNGDDRYAGMCDKDGCDFNSFRMGNQKFYGTGADMSVDTSKPFTIVTQFVTDDGTDTGTLQSIHRFYVQGGKVIPNSVSEIGGVDAVNHISDDFCKQQKTVFGDKNYFGTLGGMAAMGKSLEKMVLVLSVWDDYAVSMNWLDSHFPADADPTKPGVTRGRCDPEAGVPKTVEAAHPDASVIYSNIKLGAINSTFTAGN</sequence>
<evidence type="ECO:0000256" key="6">
    <source>
        <dbReference type="ARBA" id="ARBA00023277"/>
    </source>
</evidence>
<evidence type="ECO:0000313" key="12">
    <source>
        <dbReference type="Proteomes" id="UP001172101"/>
    </source>
</evidence>
<accession>A0AA40BH71</accession>
<comment type="caution">
    <text evidence="11">The sequence shown here is derived from an EMBL/GenBank/DDBJ whole genome shotgun (WGS) entry which is preliminary data.</text>
</comment>
<keyword evidence="3 10" id="KW-0732">Signal</keyword>
<keyword evidence="8 9" id="KW-0624">Polysaccharide degradation</keyword>
<dbReference type="PRINTS" id="PR00734">
    <property type="entry name" value="GLHYDRLASE7"/>
</dbReference>
<evidence type="ECO:0000256" key="9">
    <source>
        <dbReference type="RuleBase" id="RU361164"/>
    </source>
</evidence>
<evidence type="ECO:0000256" key="4">
    <source>
        <dbReference type="ARBA" id="ARBA00022801"/>
    </source>
</evidence>
<keyword evidence="12" id="KW-1185">Reference proteome</keyword>
<evidence type="ECO:0000256" key="8">
    <source>
        <dbReference type="ARBA" id="ARBA00023326"/>
    </source>
</evidence>
<dbReference type="PANTHER" id="PTHR33753">
    <property type="entry name" value="1,4-BETA-D-GLUCAN CELLOBIOHYDROLASE B"/>
    <property type="match status" value="1"/>
</dbReference>
<dbReference type="InterPro" id="IPR013320">
    <property type="entry name" value="ConA-like_dom_sf"/>
</dbReference>
<feature type="signal peptide" evidence="10">
    <location>
        <begin position="1"/>
        <end position="17"/>
    </location>
</feature>
<reference evidence="11" key="1">
    <citation type="submission" date="2023-06" db="EMBL/GenBank/DDBJ databases">
        <title>Genome-scale phylogeny and comparative genomics of the fungal order Sordariales.</title>
        <authorList>
            <consortium name="Lawrence Berkeley National Laboratory"/>
            <person name="Hensen N."/>
            <person name="Bonometti L."/>
            <person name="Westerberg I."/>
            <person name="Brannstrom I.O."/>
            <person name="Guillou S."/>
            <person name="Cros-Aarteil S."/>
            <person name="Calhoun S."/>
            <person name="Haridas S."/>
            <person name="Kuo A."/>
            <person name="Mondo S."/>
            <person name="Pangilinan J."/>
            <person name="Riley R."/>
            <person name="LaButti K."/>
            <person name="Andreopoulos B."/>
            <person name="Lipzen A."/>
            <person name="Chen C."/>
            <person name="Yanf M."/>
            <person name="Daum C."/>
            <person name="Ng V."/>
            <person name="Clum A."/>
            <person name="Steindorff A."/>
            <person name="Ohm R."/>
            <person name="Martin F."/>
            <person name="Silar P."/>
            <person name="Natvig D."/>
            <person name="Lalanne C."/>
            <person name="Gautier V."/>
            <person name="Ament-velasquez S.L."/>
            <person name="Kruys A."/>
            <person name="Hutchinson M.I."/>
            <person name="Powell A.J."/>
            <person name="Barry K."/>
            <person name="Miller A.N."/>
            <person name="Grigoriev I.V."/>
            <person name="Debuchy R."/>
            <person name="Gladieux P."/>
            <person name="Thoren M.H."/>
            <person name="Johannesson H."/>
        </authorList>
    </citation>
    <scope>NUCLEOTIDE SEQUENCE</scope>
    <source>
        <strain evidence="11">SMH2392-1A</strain>
    </source>
</reference>
<evidence type="ECO:0000256" key="10">
    <source>
        <dbReference type="SAM" id="SignalP"/>
    </source>
</evidence>
<dbReference type="CDD" id="cd07999">
    <property type="entry name" value="GH7_CBH_EG"/>
    <property type="match status" value="1"/>
</dbReference>
<dbReference type="RefSeq" id="XP_060303050.1">
    <property type="nucleotide sequence ID" value="XM_060436321.1"/>
</dbReference>
<dbReference type="GeneID" id="85319591"/>
<evidence type="ECO:0000256" key="2">
    <source>
        <dbReference type="ARBA" id="ARBA00006044"/>
    </source>
</evidence>
<dbReference type="EC" id="3.2.1.-" evidence="9"/>
<evidence type="ECO:0000256" key="1">
    <source>
        <dbReference type="ARBA" id="ARBA00001641"/>
    </source>
</evidence>
<name>A0AA40BH71_9PEZI</name>
<evidence type="ECO:0000313" key="11">
    <source>
        <dbReference type="EMBL" id="KAK0734173.1"/>
    </source>
</evidence>
<organism evidence="11 12">
    <name type="scientific">Lasiosphaeria miniovina</name>
    <dbReference type="NCBI Taxonomy" id="1954250"/>
    <lineage>
        <taxon>Eukaryota</taxon>
        <taxon>Fungi</taxon>
        <taxon>Dikarya</taxon>
        <taxon>Ascomycota</taxon>
        <taxon>Pezizomycotina</taxon>
        <taxon>Sordariomycetes</taxon>
        <taxon>Sordariomycetidae</taxon>
        <taxon>Sordariales</taxon>
        <taxon>Lasiosphaeriaceae</taxon>
        <taxon>Lasiosphaeria</taxon>
    </lineage>
</organism>
<dbReference type="GO" id="GO:0030245">
    <property type="term" value="P:cellulose catabolic process"/>
    <property type="evidence" value="ECO:0007669"/>
    <property type="project" value="UniProtKB-KW"/>
</dbReference>
<dbReference type="EMBL" id="JAUIRO010000001">
    <property type="protein sequence ID" value="KAK0734173.1"/>
    <property type="molecule type" value="Genomic_DNA"/>
</dbReference>
<comment type="similarity">
    <text evidence="2 9">Belongs to the glycosyl hydrolase 7 (cellulase C) family.</text>
</comment>
<gene>
    <name evidence="11" type="ORF">B0T26DRAFT_631131</name>
</gene>